<sequence length="104" mass="11211">MVVLLVATLGLIAAAALAFWPSRDERSGTDRPGTDRPGTGRALTGRAEPVTSGEPAVPSTLEGVLARQLIAGEITRSQYLRAQEQVAARDEERHPMIVRWDAHP</sequence>
<feature type="compositionally biased region" description="Basic and acidic residues" evidence="1">
    <location>
        <begin position="23"/>
        <end position="34"/>
    </location>
</feature>
<evidence type="ECO:0000313" key="3">
    <source>
        <dbReference type="Proteomes" id="UP001595867"/>
    </source>
</evidence>
<proteinExistence type="predicted"/>
<gene>
    <name evidence="2" type="ORF">ACFO0C_41090</name>
</gene>
<reference evidence="3" key="1">
    <citation type="journal article" date="2019" name="Int. J. Syst. Evol. Microbiol.">
        <title>The Global Catalogue of Microorganisms (GCM) 10K type strain sequencing project: providing services to taxonomists for standard genome sequencing and annotation.</title>
        <authorList>
            <consortium name="The Broad Institute Genomics Platform"/>
            <consortium name="The Broad Institute Genome Sequencing Center for Infectious Disease"/>
            <person name="Wu L."/>
            <person name="Ma J."/>
        </authorList>
    </citation>
    <scope>NUCLEOTIDE SEQUENCE [LARGE SCALE GENOMIC DNA]</scope>
    <source>
        <strain evidence="3">TBRC 5832</strain>
    </source>
</reference>
<protein>
    <recommendedName>
        <fullName evidence="4">SHOCT domain-containing protein</fullName>
    </recommendedName>
</protein>
<dbReference type="Proteomes" id="UP001595867">
    <property type="component" value="Unassembled WGS sequence"/>
</dbReference>
<feature type="region of interest" description="Disordered" evidence="1">
    <location>
        <begin position="23"/>
        <end position="58"/>
    </location>
</feature>
<accession>A0ABV8J490</accession>
<comment type="caution">
    <text evidence="2">The sequence shown here is derived from an EMBL/GenBank/DDBJ whole genome shotgun (WGS) entry which is preliminary data.</text>
</comment>
<dbReference type="EMBL" id="JBHSBL010000028">
    <property type="protein sequence ID" value="MFC4071369.1"/>
    <property type="molecule type" value="Genomic_DNA"/>
</dbReference>
<evidence type="ECO:0000256" key="1">
    <source>
        <dbReference type="SAM" id="MobiDB-lite"/>
    </source>
</evidence>
<evidence type="ECO:0000313" key="2">
    <source>
        <dbReference type="EMBL" id="MFC4071369.1"/>
    </source>
</evidence>
<name>A0ABV8J490_9ACTN</name>
<organism evidence="2 3">
    <name type="scientific">Actinoplanes subglobosus</name>
    <dbReference type="NCBI Taxonomy" id="1547892"/>
    <lineage>
        <taxon>Bacteria</taxon>
        <taxon>Bacillati</taxon>
        <taxon>Actinomycetota</taxon>
        <taxon>Actinomycetes</taxon>
        <taxon>Micromonosporales</taxon>
        <taxon>Micromonosporaceae</taxon>
        <taxon>Actinoplanes</taxon>
    </lineage>
</organism>
<keyword evidence="3" id="KW-1185">Reference proteome</keyword>
<dbReference type="RefSeq" id="WP_378072241.1">
    <property type="nucleotide sequence ID" value="NZ_JBHSBL010000028.1"/>
</dbReference>
<evidence type="ECO:0008006" key="4">
    <source>
        <dbReference type="Google" id="ProtNLM"/>
    </source>
</evidence>